<reference evidence="1 2" key="1">
    <citation type="submission" date="2020-08" db="EMBL/GenBank/DDBJ databases">
        <title>Genomic Encyclopedia of Type Strains, Phase IV (KMG-IV): sequencing the most valuable type-strain genomes for metagenomic binning, comparative biology and taxonomic classification.</title>
        <authorList>
            <person name="Goeker M."/>
        </authorList>
    </citation>
    <scope>NUCLEOTIDE SEQUENCE [LARGE SCALE GENOMIC DNA]</scope>
    <source>
        <strain evidence="1 2">DSM 24661</strain>
    </source>
</reference>
<name>A0A840URM3_9FIRM</name>
<dbReference type="EMBL" id="JACHFH010000024">
    <property type="protein sequence ID" value="MBB5336802.1"/>
    <property type="molecule type" value="Genomic_DNA"/>
</dbReference>
<organism evidence="1 2">
    <name type="scientific">Pectinatus brassicae</name>
    <dbReference type="NCBI Taxonomy" id="862415"/>
    <lineage>
        <taxon>Bacteria</taxon>
        <taxon>Bacillati</taxon>
        <taxon>Bacillota</taxon>
        <taxon>Negativicutes</taxon>
        <taxon>Selenomonadales</taxon>
        <taxon>Selenomonadaceae</taxon>
        <taxon>Pectinatus</taxon>
    </lineage>
</organism>
<gene>
    <name evidence="1" type="ORF">HNR32_001957</name>
</gene>
<evidence type="ECO:0000313" key="2">
    <source>
        <dbReference type="Proteomes" id="UP000559117"/>
    </source>
</evidence>
<sequence length="31" mass="3627">MKEKLGLIKGLALFHFSTRNNSNDKYTEAYH</sequence>
<proteinExistence type="predicted"/>
<dbReference type="Proteomes" id="UP000559117">
    <property type="component" value="Unassembled WGS sequence"/>
</dbReference>
<protein>
    <submittedName>
        <fullName evidence="1">Uncharacterized protein</fullName>
    </submittedName>
</protein>
<dbReference type="AlphaFoldDB" id="A0A840URM3"/>
<keyword evidence="2" id="KW-1185">Reference proteome</keyword>
<evidence type="ECO:0000313" key="1">
    <source>
        <dbReference type="EMBL" id="MBB5336802.1"/>
    </source>
</evidence>
<comment type="caution">
    <text evidence="1">The sequence shown here is derived from an EMBL/GenBank/DDBJ whole genome shotgun (WGS) entry which is preliminary data.</text>
</comment>
<accession>A0A840URM3</accession>